<name>A0ABR5I9Q6_9ACTN</name>
<feature type="transmembrane region" description="Helical" evidence="1">
    <location>
        <begin position="7"/>
        <end position="29"/>
    </location>
</feature>
<organism evidence="2 3">
    <name type="scientific">Gordonia jacobaea</name>
    <dbReference type="NCBI Taxonomy" id="122202"/>
    <lineage>
        <taxon>Bacteria</taxon>
        <taxon>Bacillati</taxon>
        <taxon>Actinomycetota</taxon>
        <taxon>Actinomycetes</taxon>
        <taxon>Mycobacteriales</taxon>
        <taxon>Gordoniaceae</taxon>
        <taxon>Gordonia</taxon>
    </lineage>
</organism>
<keyword evidence="3" id="KW-1185">Reference proteome</keyword>
<keyword evidence="1" id="KW-1133">Transmembrane helix</keyword>
<gene>
    <name evidence="2" type="ORF">ABW18_16265</name>
</gene>
<accession>A0ABR5I9Q6</accession>
<comment type="caution">
    <text evidence="2">The sequence shown here is derived from an EMBL/GenBank/DDBJ whole genome shotgun (WGS) entry which is preliminary data.</text>
</comment>
<feature type="transmembrane region" description="Helical" evidence="1">
    <location>
        <begin position="41"/>
        <end position="67"/>
    </location>
</feature>
<dbReference type="RefSeq" id="WP_152930109.1">
    <property type="nucleotide sequence ID" value="NZ_LDTZ01000019.1"/>
</dbReference>
<feature type="transmembrane region" description="Helical" evidence="1">
    <location>
        <begin position="111"/>
        <end position="136"/>
    </location>
</feature>
<reference evidence="2 3" key="1">
    <citation type="submission" date="2015-05" db="EMBL/GenBank/DDBJ databases">
        <title>Draft genome sequence of the bacterium Gordonia jacobaea a new member of the Gordonia genus.</title>
        <authorList>
            <person name="Jimenez-Galisteo G."/>
            <person name="Dominguez A."/>
            <person name="Munoz E."/>
            <person name="Vinas M."/>
        </authorList>
    </citation>
    <scope>NUCLEOTIDE SEQUENCE [LARGE SCALE GENOMIC DNA]</scope>
    <source>
        <strain evidence="3">mv1</strain>
    </source>
</reference>
<feature type="transmembrane region" description="Helical" evidence="1">
    <location>
        <begin position="79"/>
        <end position="99"/>
    </location>
</feature>
<evidence type="ECO:0000313" key="2">
    <source>
        <dbReference type="EMBL" id="KNA90437.1"/>
    </source>
</evidence>
<protein>
    <submittedName>
        <fullName evidence="2">Uncharacterized protein</fullName>
    </submittedName>
</protein>
<keyword evidence="1" id="KW-0812">Transmembrane</keyword>
<proteinExistence type="predicted"/>
<evidence type="ECO:0000256" key="1">
    <source>
        <dbReference type="SAM" id="Phobius"/>
    </source>
</evidence>
<dbReference type="EMBL" id="LDTZ01000019">
    <property type="protein sequence ID" value="KNA90437.1"/>
    <property type="molecule type" value="Genomic_DNA"/>
</dbReference>
<keyword evidence="1" id="KW-0472">Membrane</keyword>
<evidence type="ECO:0000313" key="3">
    <source>
        <dbReference type="Proteomes" id="UP000037247"/>
    </source>
</evidence>
<sequence length="148" mass="15552">MKSDKSVSIYAVVAGFVIWLAANTFFILFGEAVVPESRAAAAIFLIAFALLAALAGVGATAIPALLGKTSAYIPEMSQRIALGLVLVGVTGDGIIMMIWDGGYPRLSDRQFDVFVTSLFVAYGLMGVGALAGRYFVPASAQRSIPDRT</sequence>
<dbReference type="Proteomes" id="UP000037247">
    <property type="component" value="Unassembled WGS sequence"/>
</dbReference>